<dbReference type="Proteomes" id="UP001465976">
    <property type="component" value="Unassembled WGS sequence"/>
</dbReference>
<feature type="domain" description="Protein kinase" evidence="2">
    <location>
        <begin position="88"/>
        <end position="356"/>
    </location>
</feature>
<evidence type="ECO:0000313" key="3">
    <source>
        <dbReference type="EMBL" id="KAL0568617.1"/>
    </source>
</evidence>
<proteinExistence type="predicted"/>
<dbReference type="InterPro" id="IPR000719">
    <property type="entry name" value="Prot_kinase_dom"/>
</dbReference>
<dbReference type="InterPro" id="IPR001245">
    <property type="entry name" value="Ser-Thr/Tyr_kinase_cat_dom"/>
</dbReference>
<dbReference type="Pfam" id="PF07714">
    <property type="entry name" value="PK_Tyr_Ser-Thr"/>
    <property type="match status" value="1"/>
</dbReference>
<feature type="compositionally biased region" description="Acidic residues" evidence="1">
    <location>
        <begin position="437"/>
        <end position="446"/>
    </location>
</feature>
<evidence type="ECO:0000259" key="2">
    <source>
        <dbReference type="PROSITE" id="PS50011"/>
    </source>
</evidence>
<feature type="region of interest" description="Disordered" evidence="1">
    <location>
        <begin position="410"/>
        <end position="490"/>
    </location>
</feature>
<dbReference type="SMART" id="SM00220">
    <property type="entry name" value="S_TKc"/>
    <property type="match status" value="1"/>
</dbReference>
<dbReference type="InterPro" id="IPR051681">
    <property type="entry name" value="Ser/Thr_Kinases-Pseudokinases"/>
</dbReference>
<evidence type="ECO:0000313" key="4">
    <source>
        <dbReference type="Proteomes" id="UP001465976"/>
    </source>
</evidence>
<dbReference type="PANTHER" id="PTHR44329">
    <property type="entry name" value="SERINE/THREONINE-PROTEIN KINASE TNNI3K-RELATED"/>
    <property type="match status" value="1"/>
</dbReference>
<keyword evidence="4" id="KW-1185">Reference proteome</keyword>
<dbReference type="EMBL" id="JBAHYK010001294">
    <property type="protein sequence ID" value="KAL0568617.1"/>
    <property type="molecule type" value="Genomic_DNA"/>
</dbReference>
<gene>
    <name evidence="3" type="ORF">V5O48_013367</name>
</gene>
<dbReference type="PROSITE" id="PS50011">
    <property type="entry name" value="PROTEIN_KINASE_DOM"/>
    <property type="match status" value="1"/>
</dbReference>
<dbReference type="InterPro" id="IPR008271">
    <property type="entry name" value="Ser/Thr_kinase_AS"/>
</dbReference>
<reference evidence="3 4" key="1">
    <citation type="submission" date="2024-02" db="EMBL/GenBank/DDBJ databases">
        <title>A draft genome for the cacao thread blight pathogen Marasmius crinis-equi.</title>
        <authorList>
            <person name="Cohen S.P."/>
            <person name="Baruah I.K."/>
            <person name="Amoako-Attah I."/>
            <person name="Bukari Y."/>
            <person name="Meinhardt L.W."/>
            <person name="Bailey B.A."/>
        </authorList>
    </citation>
    <scope>NUCLEOTIDE SEQUENCE [LARGE SCALE GENOMIC DNA]</scope>
    <source>
        <strain evidence="3 4">GH-76</strain>
    </source>
</reference>
<accession>A0ABR3F0A8</accession>
<sequence length="518" mass="57658">MALTLDNLGDEMQKELNTLRNLLKNPTERKSLLERTGDEAQRTLDMLQLLADFPTLSCPRSLPLKMMSRLSKKSGHPPPCLIIRNIEVPRENLFGGGGFADLYRGVIGSSATDRIEVAVKIVRSYLLINNKRALLTSLREAIFWRQLKHPNVLPFLGMYYLEDERKNICLVSPFMENGNLHTFLQDEGRRRDVDGQILMYDIASGLEYLHDEDIIHGDLKELNILVRKDCRACICDFGSSRLAFTLGLGHTTSLSGGTFGYIAPEILLSKDPSSGSSKKGDVYAYGALCFGILRRLYDLDSHLAAENPPPPRPESLPADKDHIWILVHKCWQQKPSARPTAADIVLAIVPKNVQVFPAPQWNELLYTTMQNNVDFHPLYARQPASSNYSHTTLEGVSGAAITVDAVAQLTPSVDDPPQPASVYEQIPGDSSQKNLEDLDCDPEQDPDYGSFPTSASSRFISNGPIGDAGSSNLATDIDQQDSSTVHGSNIYHNEARKRRRFILETEEEEAECGNEIKY</sequence>
<dbReference type="PROSITE" id="PS00108">
    <property type="entry name" value="PROTEIN_KINASE_ST"/>
    <property type="match status" value="1"/>
</dbReference>
<name>A0ABR3F0A8_9AGAR</name>
<organism evidence="3 4">
    <name type="scientific">Marasmius crinis-equi</name>
    <dbReference type="NCBI Taxonomy" id="585013"/>
    <lineage>
        <taxon>Eukaryota</taxon>
        <taxon>Fungi</taxon>
        <taxon>Dikarya</taxon>
        <taxon>Basidiomycota</taxon>
        <taxon>Agaricomycotina</taxon>
        <taxon>Agaricomycetes</taxon>
        <taxon>Agaricomycetidae</taxon>
        <taxon>Agaricales</taxon>
        <taxon>Marasmiineae</taxon>
        <taxon>Marasmiaceae</taxon>
        <taxon>Marasmius</taxon>
    </lineage>
</organism>
<comment type="caution">
    <text evidence="3">The sequence shown here is derived from an EMBL/GenBank/DDBJ whole genome shotgun (WGS) entry which is preliminary data.</text>
</comment>
<dbReference type="SUPFAM" id="SSF56112">
    <property type="entry name" value="Protein kinase-like (PK-like)"/>
    <property type="match status" value="1"/>
</dbReference>
<feature type="compositionally biased region" description="Polar residues" evidence="1">
    <location>
        <begin position="451"/>
        <end position="460"/>
    </location>
</feature>
<evidence type="ECO:0000256" key="1">
    <source>
        <dbReference type="SAM" id="MobiDB-lite"/>
    </source>
</evidence>
<dbReference type="InterPro" id="IPR011009">
    <property type="entry name" value="Kinase-like_dom_sf"/>
</dbReference>
<protein>
    <recommendedName>
        <fullName evidence="2">Protein kinase domain-containing protein</fullName>
    </recommendedName>
</protein>
<feature type="compositionally biased region" description="Polar residues" evidence="1">
    <location>
        <begin position="480"/>
        <end position="490"/>
    </location>
</feature>
<dbReference type="Gene3D" id="1.10.510.10">
    <property type="entry name" value="Transferase(Phosphotransferase) domain 1"/>
    <property type="match status" value="1"/>
</dbReference>